<dbReference type="Gene3D" id="3.40.390.10">
    <property type="entry name" value="Collagenase (Catalytic Domain)"/>
    <property type="match status" value="1"/>
</dbReference>
<dbReference type="PANTHER" id="PTHR10127">
    <property type="entry name" value="DISCOIDIN, CUB, EGF, LAMININ , AND ZINC METALLOPROTEASE DOMAIN CONTAINING"/>
    <property type="match status" value="1"/>
</dbReference>
<comment type="caution">
    <text evidence="2">Lacks conserved residue(s) required for the propagation of feature annotation.</text>
</comment>
<feature type="binding site" evidence="2">
    <location>
        <position position="196"/>
    </location>
    <ligand>
        <name>Zn(2+)</name>
        <dbReference type="ChEBI" id="CHEBI:29105"/>
        <note>catalytic</note>
    </ligand>
</feature>
<dbReference type="GO" id="GO:0008270">
    <property type="term" value="F:zinc ion binding"/>
    <property type="evidence" value="ECO:0007669"/>
    <property type="project" value="UniProtKB-UniRule"/>
</dbReference>
<dbReference type="Proteomes" id="UP000035681">
    <property type="component" value="Unplaced"/>
</dbReference>
<dbReference type="InterPro" id="IPR024079">
    <property type="entry name" value="MetalloPept_cat_dom_sf"/>
</dbReference>
<organism evidence="5 6">
    <name type="scientific">Strongyloides stercoralis</name>
    <name type="common">Threadworm</name>
    <dbReference type="NCBI Taxonomy" id="6248"/>
    <lineage>
        <taxon>Eukaryota</taxon>
        <taxon>Metazoa</taxon>
        <taxon>Ecdysozoa</taxon>
        <taxon>Nematoda</taxon>
        <taxon>Chromadorea</taxon>
        <taxon>Rhabditida</taxon>
        <taxon>Tylenchina</taxon>
        <taxon>Panagrolaimomorpha</taxon>
        <taxon>Strongyloidoidea</taxon>
        <taxon>Strongyloididae</taxon>
        <taxon>Strongyloides</taxon>
    </lineage>
</organism>
<evidence type="ECO:0000313" key="6">
    <source>
        <dbReference type="WBParaSite" id="TCONS_00008524.p1"/>
    </source>
</evidence>
<dbReference type="AlphaFoldDB" id="A0AAF5D8P4"/>
<dbReference type="InterPro" id="IPR001506">
    <property type="entry name" value="Peptidase_M12A"/>
</dbReference>
<dbReference type="CDD" id="cd04280">
    <property type="entry name" value="ZnMc_astacin_like"/>
    <property type="match status" value="1"/>
</dbReference>
<feature type="binding site" evidence="2">
    <location>
        <position position="192"/>
    </location>
    <ligand>
        <name>Zn(2+)</name>
        <dbReference type="ChEBI" id="CHEBI:29105"/>
        <note>catalytic</note>
    </ligand>
</feature>
<dbReference type="SMART" id="SM00235">
    <property type="entry name" value="ZnMc"/>
    <property type="match status" value="1"/>
</dbReference>
<dbReference type="GO" id="GO:0004222">
    <property type="term" value="F:metalloendopeptidase activity"/>
    <property type="evidence" value="ECO:0007669"/>
    <property type="project" value="UniProtKB-UniRule"/>
</dbReference>
<dbReference type="EC" id="3.4.24.-" evidence="3"/>
<evidence type="ECO:0000259" key="4">
    <source>
        <dbReference type="PROSITE" id="PS51864"/>
    </source>
</evidence>
<evidence type="ECO:0000256" key="2">
    <source>
        <dbReference type="PROSITE-ProRule" id="PRU01211"/>
    </source>
</evidence>
<dbReference type="PRINTS" id="PR00480">
    <property type="entry name" value="ASTACIN"/>
</dbReference>
<sequence length="327" mass="38630">MGIFIEKNNESSTIIKRTCNIFLFIPYKKHVQTLKIKNKNKTKKFLNFQFKNDITFNKSDIKILFNKNDNSKSAKKILSQDNKLIALFTALAPNNPKKWVTYFDNGTYYIPYNFDITIKNYEKNLVIKCMNIIEQHTCIKFRQRTIESNYLDIQSKIEQGCFSYVGMRGGKQIIQLGSKESSTCFLKRIVTHELLHSVGLYHEHMRKDRDDYVIIHKENIKEGTEVQFQKIIGSGVSTYNTPYDYLSIMHYGKNFFAKNDKLVTIEPKDKRFLNMIGKRETPSFYDWEKVCKMYQCEICNNNSYKISNKFVYFLNYSILTLIKISLF</sequence>
<proteinExistence type="predicted"/>
<evidence type="ECO:0000256" key="3">
    <source>
        <dbReference type="RuleBase" id="RU361183"/>
    </source>
</evidence>
<dbReference type="Pfam" id="PF01400">
    <property type="entry name" value="Astacin"/>
    <property type="match status" value="1"/>
</dbReference>
<feature type="active site" evidence="2">
    <location>
        <position position="193"/>
    </location>
</feature>
<accession>A0AAF5D8P4</accession>
<name>A0AAF5D8P4_STRER</name>
<evidence type="ECO:0000313" key="5">
    <source>
        <dbReference type="Proteomes" id="UP000035681"/>
    </source>
</evidence>
<reference evidence="6" key="1">
    <citation type="submission" date="2024-02" db="UniProtKB">
        <authorList>
            <consortium name="WormBaseParasite"/>
        </authorList>
    </citation>
    <scope>IDENTIFICATION</scope>
</reference>
<evidence type="ECO:0000256" key="1">
    <source>
        <dbReference type="ARBA" id="ARBA00023157"/>
    </source>
</evidence>
<keyword evidence="1" id="KW-1015">Disulfide bond</keyword>
<dbReference type="InterPro" id="IPR006026">
    <property type="entry name" value="Peptidase_Metallo"/>
</dbReference>
<dbReference type="PROSITE" id="PS51864">
    <property type="entry name" value="ASTACIN"/>
    <property type="match status" value="1"/>
</dbReference>
<keyword evidence="2 3" id="KW-0862">Zinc</keyword>
<keyword evidence="2 3" id="KW-0482">Metalloprotease</keyword>
<dbReference type="InterPro" id="IPR034035">
    <property type="entry name" value="Astacin-like_dom"/>
</dbReference>
<feature type="binding site" evidence="2">
    <location>
        <position position="202"/>
    </location>
    <ligand>
        <name>Zn(2+)</name>
        <dbReference type="ChEBI" id="CHEBI:29105"/>
        <note>catalytic</note>
    </ligand>
</feature>
<dbReference type="PANTHER" id="PTHR10127:SF880">
    <property type="entry name" value="ZINC METALLOPROTEINASE NAS-5"/>
    <property type="match status" value="1"/>
</dbReference>
<dbReference type="WBParaSite" id="TCONS_00008524.p1">
    <property type="protein sequence ID" value="TCONS_00008524.p1"/>
    <property type="gene ID" value="XLOC_006460"/>
</dbReference>
<dbReference type="GO" id="GO:0006508">
    <property type="term" value="P:proteolysis"/>
    <property type="evidence" value="ECO:0007669"/>
    <property type="project" value="UniProtKB-KW"/>
</dbReference>
<keyword evidence="5" id="KW-1185">Reference proteome</keyword>
<keyword evidence="2 3" id="KW-0378">Hydrolase</keyword>
<keyword evidence="2 3" id="KW-0479">Metal-binding</keyword>
<protein>
    <recommendedName>
        <fullName evidence="3">Metalloendopeptidase</fullName>
        <ecNumber evidence="3">3.4.24.-</ecNumber>
    </recommendedName>
</protein>
<comment type="cofactor">
    <cofactor evidence="2 3">
        <name>Zn(2+)</name>
        <dbReference type="ChEBI" id="CHEBI:29105"/>
    </cofactor>
    <text evidence="2 3">Binds 1 zinc ion per subunit.</text>
</comment>
<dbReference type="SUPFAM" id="SSF55486">
    <property type="entry name" value="Metalloproteases ('zincins'), catalytic domain"/>
    <property type="match status" value="1"/>
</dbReference>
<keyword evidence="2 3" id="KW-0645">Protease</keyword>
<feature type="domain" description="Peptidase M12A" evidence="4">
    <location>
        <begin position="89"/>
        <end position="297"/>
    </location>
</feature>